<reference evidence="3" key="1">
    <citation type="journal article" date="2020" name="Stud. Mycol.">
        <title>101 Dothideomycetes genomes: a test case for predicting lifestyles and emergence of pathogens.</title>
        <authorList>
            <person name="Haridas S."/>
            <person name="Albert R."/>
            <person name="Binder M."/>
            <person name="Bloem J."/>
            <person name="Labutti K."/>
            <person name="Salamov A."/>
            <person name="Andreopoulos B."/>
            <person name="Baker S."/>
            <person name="Barry K."/>
            <person name="Bills G."/>
            <person name="Bluhm B."/>
            <person name="Cannon C."/>
            <person name="Castanera R."/>
            <person name="Culley D."/>
            <person name="Daum C."/>
            <person name="Ezra D."/>
            <person name="Gonzalez J."/>
            <person name="Henrissat B."/>
            <person name="Kuo A."/>
            <person name="Liang C."/>
            <person name="Lipzen A."/>
            <person name="Lutzoni F."/>
            <person name="Magnuson J."/>
            <person name="Mondo S."/>
            <person name="Nolan M."/>
            <person name="Ohm R."/>
            <person name="Pangilinan J."/>
            <person name="Park H.-J."/>
            <person name="Ramirez L."/>
            <person name="Alfaro M."/>
            <person name="Sun H."/>
            <person name="Tritt A."/>
            <person name="Yoshinaga Y."/>
            <person name="Zwiers L.-H."/>
            <person name="Turgeon B."/>
            <person name="Goodwin S."/>
            <person name="Spatafora J."/>
            <person name="Crous P."/>
            <person name="Grigoriev I."/>
        </authorList>
    </citation>
    <scope>NUCLEOTIDE SEQUENCE</scope>
    <source>
        <strain evidence="3">CBS 107.79</strain>
    </source>
</reference>
<accession>A0A6A5V7V2</accession>
<dbReference type="PANTHER" id="PTHR42080">
    <property type="entry name" value="SRR1 DOMAIN-CONTAINING PROTEIN"/>
    <property type="match status" value="1"/>
</dbReference>
<proteinExistence type="predicted"/>
<dbReference type="OrthoDB" id="3731329at2759"/>
<dbReference type="AlphaFoldDB" id="A0A6A5V7V2"/>
<evidence type="ECO:0000313" key="4">
    <source>
        <dbReference type="Proteomes" id="UP000800036"/>
    </source>
</evidence>
<feature type="compositionally biased region" description="Polar residues" evidence="1">
    <location>
        <begin position="1"/>
        <end position="15"/>
    </location>
</feature>
<evidence type="ECO:0000256" key="1">
    <source>
        <dbReference type="SAM" id="MobiDB-lite"/>
    </source>
</evidence>
<dbReference type="InterPro" id="IPR012942">
    <property type="entry name" value="SRR1-like"/>
</dbReference>
<evidence type="ECO:0000313" key="3">
    <source>
        <dbReference type="EMBL" id="KAF1972112.1"/>
    </source>
</evidence>
<dbReference type="Proteomes" id="UP000800036">
    <property type="component" value="Unassembled WGS sequence"/>
</dbReference>
<name>A0A6A5V7V2_9PLEO</name>
<feature type="region of interest" description="Disordered" evidence="1">
    <location>
        <begin position="1"/>
        <end position="25"/>
    </location>
</feature>
<evidence type="ECO:0000259" key="2">
    <source>
        <dbReference type="Pfam" id="PF07985"/>
    </source>
</evidence>
<gene>
    <name evidence="3" type="ORF">BU23DRAFT_166138</name>
</gene>
<keyword evidence="4" id="KW-1185">Reference proteome</keyword>
<organism evidence="3 4">
    <name type="scientific">Bimuria novae-zelandiae CBS 107.79</name>
    <dbReference type="NCBI Taxonomy" id="1447943"/>
    <lineage>
        <taxon>Eukaryota</taxon>
        <taxon>Fungi</taxon>
        <taxon>Dikarya</taxon>
        <taxon>Ascomycota</taxon>
        <taxon>Pezizomycotina</taxon>
        <taxon>Dothideomycetes</taxon>
        <taxon>Pleosporomycetidae</taxon>
        <taxon>Pleosporales</taxon>
        <taxon>Massarineae</taxon>
        <taxon>Didymosphaeriaceae</taxon>
        <taxon>Bimuria</taxon>
    </lineage>
</organism>
<sequence>MHYTKTMSCRRSSGSGKLAPTLSMPSGSPRIDRVVCMGLGSFTRQTGSLEGLDPAHRPYFQHIVALSIAEALDDMYKQHSECYGHQSLPVRVIAQDPNYSESDKTVLAENGITVLDDPDGLLAIVKNTFVMSAFPSFPLYEIIADMLPGGPAAIFDASLPIDGHGDSTMAYNDFAAPRVRRMVALYRIHSFKWDEQELSDLNQKMHESMHWLSRMHLFFQPNLSGVDELSPIVVEDIQSREDLIKNMVPSGFQVLRQLFVRSIWG</sequence>
<dbReference type="Pfam" id="PF07985">
    <property type="entry name" value="SRR1"/>
    <property type="match status" value="1"/>
</dbReference>
<dbReference type="PANTHER" id="PTHR42080:SF1">
    <property type="entry name" value="SRR1-LIKE DOMAIN-CONTAINING PROTEIN"/>
    <property type="match status" value="1"/>
</dbReference>
<dbReference type="EMBL" id="ML976689">
    <property type="protein sequence ID" value="KAF1972112.1"/>
    <property type="molecule type" value="Genomic_DNA"/>
</dbReference>
<protein>
    <recommendedName>
        <fullName evidence="2">SRR1-like domain-containing protein</fullName>
    </recommendedName>
</protein>
<feature type="domain" description="SRR1-like" evidence="2">
    <location>
        <begin position="26"/>
        <end position="143"/>
    </location>
</feature>